<proteinExistence type="predicted"/>
<gene>
    <name evidence="1" type="ORF">UFOVP354_35</name>
</gene>
<protein>
    <recommendedName>
        <fullName evidence="2">Tail fiber protein</fullName>
    </recommendedName>
</protein>
<reference evidence="1" key="1">
    <citation type="submission" date="2020-04" db="EMBL/GenBank/DDBJ databases">
        <authorList>
            <person name="Chiriac C."/>
            <person name="Salcher M."/>
            <person name="Ghai R."/>
            <person name="Kavagutti S V."/>
        </authorList>
    </citation>
    <scope>NUCLEOTIDE SEQUENCE</scope>
</reference>
<evidence type="ECO:0000313" key="1">
    <source>
        <dbReference type="EMBL" id="CAB4139791.1"/>
    </source>
</evidence>
<name>A0A6J5M0M1_9CAUD</name>
<organism evidence="1">
    <name type="scientific">uncultured Caudovirales phage</name>
    <dbReference type="NCBI Taxonomy" id="2100421"/>
    <lineage>
        <taxon>Viruses</taxon>
        <taxon>Duplodnaviria</taxon>
        <taxon>Heunggongvirae</taxon>
        <taxon>Uroviricota</taxon>
        <taxon>Caudoviricetes</taxon>
        <taxon>Peduoviridae</taxon>
        <taxon>Maltschvirus</taxon>
        <taxon>Maltschvirus maltsch</taxon>
    </lineage>
</organism>
<accession>A0A6J5M0M1</accession>
<dbReference type="EMBL" id="LR796368">
    <property type="protein sequence ID" value="CAB4139791.1"/>
    <property type="molecule type" value="Genomic_DNA"/>
</dbReference>
<sequence length="546" mass="56893">MTVGALSTIFRYLGNGVTTVFAFNNNLLDKNFVTVKLLTRATGAVVETLLLDTDYSVTFVSNTESNITIINALKIPSVTQDILLSLNIPITQSRSFPRADLLPAASIESGLDKLTLIAQAQGSTDALSIRLPDSDIGLTTTVPDVGTRAGNYLAFDSSGNVISAAGTGGTAISAPMVPFVQAASLVAAKALLITAGSIATADIANSAVTTAKIANDAVTNAKMAHMAALTLSGNNTGSTAARQDLTVNQAATMLVANNSFTPFRNRLINGRMGIDQVNSGASQTITAAAVLAYTVDQWYAYCTGANVTGQRVAGTAPNDFNYRFTGAASVTKIGFAQRIEAASCQDLAGTTATLAVDLANSLLTTVTWTAWYANTADTFGTLASPTRTLISTGNFTVTSTLTRYSTNITVPGAATTGIEIEFSVAAQTSGTFTIGRAQLEAGAVATPFEHRPFGAELALCQRYYDAGGTLAVSYNNSGTQIQRGQVYYAVQKRAAPTITMTYISGTASAPVFLTNFSRNNGFDYSFTSASGGLDLYSSWTAAARIP</sequence>
<evidence type="ECO:0008006" key="2">
    <source>
        <dbReference type="Google" id="ProtNLM"/>
    </source>
</evidence>